<keyword evidence="4 12" id="KW-0963">Cytoplasm</keyword>
<dbReference type="GO" id="GO:0005524">
    <property type="term" value="F:ATP binding"/>
    <property type="evidence" value="ECO:0007669"/>
    <property type="project" value="UniProtKB-UniRule"/>
</dbReference>
<evidence type="ECO:0000259" key="13">
    <source>
        <dbReference type="PROSITE" id="PS51483"/>
    </source>
</evidence>
<dbReference type="SUPFAM" id="SSF55681">
    <property type="entry name" value="Class II aaRS and biotin synthetases"/>
    <property type="match status" value="1"/>
</dbReference>
<feature type="domain" description="B5" evidence="13">
    <location>
        <begin position="322"/>
        <end position="397"/>
    </location>
</feature>
<comment type="similarity">
    <text evidence="3 12">Belongs to the phenylalanyl-tRNA synthetase beta subunit family. Type 2 subfamily.</text>
</comment>
<feature type="binding site" evidence="12">
    <location>
        <position position="381"/>
    </location>
    <ligand>
        <name>Mg(2+)</name>
        <dbReference type="ChEBI" id="CHEBI:18420"/>
        <note>shared with alpha subunit</note>
    </ligand>
</feature>
<dbReference type="AlphaFoldDB" id="A0A523UMI2"/>
<evidence type="ECO:0000313" key="14">
    <source>
        <dbReference type="EMBL" id="TET43752.1"/>
    </source>
</evidence>
<dbReference type="NCBIfam" id="TIGR00471">
    <property type="entry name" value="pheT_arch"/>
    <property type="match status" value="1"/>
</dbReference>
<dbReference type="Proteomes" id="UP000315525">
    <property type="component" value="Unassembled WGS sequence"/>
</dbReference>
<dbReference type="EC" id="6.1.1.20" evidence="12"/>
<feature type="binding site" evidence="12">
    <location>
        <position position="384"/>
    </location>
    <ligand>
        <name>Mg(2+)</name>
        <dbReference type="ChEBI" id="CHEBI:18420"/>
        <note>shared with alpha subunit</note>
    </ligand>
</feature>
<protein>
    <recommendedName>
        <fullName evidence="12">Phenylalanine--tRNA ligase beta subunit</fullName>
        <ecNumber evidence="12">6.1.1.20</ecNumber>
    </recommendedName>
    <alternativeName>
        <fullName evidence="12">Phenylalanyl-tRNA synthetase beta subunit</fullName>
        <shortName evidence="12">PheRS</shortName>
    </alternativeName>
</protein>
<evidence type="ECO:0000256" key="3">
    <source>
        <dbReference type="ARBA" id="ARBA00007438"/>
    </source>
</evidence>
<comment type="subcellular location">
    <subcellularLocation>
        <location evidence="2 12">Cytoplasm</location>
    </subcellularLocation>
</comment>
<dbReference type="InterPro" id="IPR020825">
    <property type="entry name" value="Phe-tRNA_synthase-like_B3/B4"/>
</dbReference>
<keyword evidence="9 12" id="KW-0460">Magnesium</keyword>
<dbReference type="InterPro" id="IPR004531">
    <property type="entry name" value="Phe-tRNA-synth_IIc_bsu_arc_euk"/>
</dbReference>
<dbReference type="InterPro" id="IPR005147">
    <property type="entry name" value="tRNA_synthase_B5-dom"/>
</dbReference>
<keyword evidence="8 12" id="KW-0067">ATP-binding</keyword>
<dbReference type="PANTHER" id="PTHR10947">
    <property type="entry name" value="PHENYLALANYL-TRNA SYNTHETASE BETA CHAIN AND LEUCINE-RICH REPEAT-CONTAINING PROTEIN 47"/>
    <property type="match status" value="1"/>
</dbReference>
<dbReference type="InterPro" id="IPR045060">
    <property type="entry name" value="Phe-tRNA-ligase_IIc_bsu"/>
</dbReference>
<evidence type="ECO:0000256" key="5">
    <source>
        <dbReference type="ARBA" id="ARBA00022598"/>
    </source>
</evidence>
<dbReference type="PROSITE" id="PS51483">
    <property type="entry name" value="B5"/>
    <property type="match status" value="1"/>
</dbReference>
<dbReference type="PANTHER" id="PTHR10947:SF0">
    <property type="entry name" value="PHENYLALANINE--TRNA LIGASE BETA SUBUNIT"/>
    <property type="match status" value="1"/>
</dbReference>
<dbReference type="Gene3D" id="3.30.56.10">
    <property type="match status" value="2"/>
</dbReference>
<dbReference type="GO" id="GO:0006432">
    <property type="term" value="P:phenylalanyl-tRNA aminoacylation"/>
    <property type="evidence" value="ECO:0007669"/>
    <property type="project" value="UniProtKB-UniRule"/>
</dbReference>
<dbReference type="EMBL" id="SOJN01000148">
    <property type="protein sequence ID" value="TET43752.1"/>
    <property type="molecule type" value="Genomic_DNA"/>
</dbReference>
<dbReference type="SUPFAM" id="SSF46955">
    <property type="entry name" value="Putative DNA-binding domain"/>
    <property type="match status" value="2"/>
</dbReference>
<accession>A0A523UMI2</accession>
<dbReference type="HAMAP" id="MF_00284">
    <property type="entry name" value="Phe_tRNA_synth_beta2"/>
    <property type="match status" value="1"/>
</dbReference>
<dbReference type="InterPro" id="IPR022918">
    <property type="entry name" value="Phe_tRNA_ligase_beta2_arc"/>
</dbReference>
<evidence type="ECO:0000256" key="2">
    <source>
        <dbReference type="ARBA" id="ARBA00004496"/>
    </source>
</evidence>
<evidence type="ECO:0000256" key="7">
    <source>
        <dbReference type="ARBA" id="ARBA00022741"/>
    </source>
</evidence>
<feature type="binding site" evidence="12">
    <location>
        <position position="375"/>
    </location>
    <ligand>
        <name>Mg(2+)</name>
        <dbReference type="ChEBI" id="CHEBI:18420"/>
        <note>shared with alpha subunit</note>
    </ligand>
</feature>
<dbReference type="Pfam" id="PF17759">
    <property type="entry name" value="tRNA_synthFbeta"/>
    <property type="match status" value="1"/>
</dbReference>
<dbReference type="Pfam" id="PF03484">
    <property type="entry name" value="B5"/>
    <property type="match status" value="1"/>
</dbReference>
<dbReference type="Gene3D" id="3.50.40.10">
    <property type="entry name" value="Phenylalanyl-trna Synthetase, Chain B, domain 3"/>
    <property type="match status" value="1"/>
</dbReference>
<evidence type="ECO:0000256" key="10">
    <source>
        <dbReference type="ARBA" id="ARBA00022917"/>
    </source>
</evidence>
<keyword evidence="7 12" id="KW-0547">Nucleotide-binding</keyword>
<dbReference type="GO" id="GO:0004826">
    <property type="term" value="F:phenylalanine-tRNA ligase activity"/>
    <property type="evidence" value="ECO:0007669"/>
    <property type="project" value="UniProtKB-UniRule"/>
</dbReference>
<dbReference type="InterPro" id="IPR045864">
    <property type="entry name" value="aa-tRNA-synth_II/BPL/LPL"/>
</dbReference>
<keyword evidence="6 12" id="KW-0479">Metal-binding</keyword>
<evidence type="ECO:0000256" key="1">
    <source>
        <dbReference type="ARBA" id="ARBA00001946"/>
    </source>
</evidence>
<dbReference type="SMART" id="SM00874">
    <property type="entry name" value="B5"/>
    <property type="match status" value="1"/>
</dbReference>
<sequence length="596" mass="66661">MPVMGIPLDALYRLVKKKIEKKELFALLTSLGCDVEGYFEVERFKCTRCGEIVELTSQEDSLGECSSCGVEFEPGKTMLSIGMSEVVRMELLPARPDMFDVGGLARAIRGYLGLEVGMPRYPLQPSNMLVKVAKSVKGVRPCIACAVARGMKLDYETIKAVMKMQENLHWALGRDRRKASIGVYDLSSLRPNFVYTAYGKKEMKFVPLGGMPGGSTEPTTLENILERHPKGMAYKHLLEDYQVYPILIDSADQVLSMPPIINSEETRAGIETEDLFVDVTGHDRTSVERTLNVFVCSLAELGARIETVRIADTTEELRTPNLESRESILVSEHASSLIGIDIPPDDCVRLLKKMRFDAFTSEEKIHVSIPPFRTDIMHEYDLIEDIAIAYGYHNIKPALIPTMTIGAQRPLERTSARLRNCMLGLGFLEVVTTLLSNPQKNYGLLQREDDNRAPKIENPSTVEHTILRTHLISGLLEMFKINRTRKMPQKTFELGDVSLIEEKGETGTVDKRILAGAIMDPKTGFSEIKSCVAAVMRETGRDFDLRPENDPSFIKARCAGIYLKDSKIGILGEIHPQVLENFEIVQPVSLFHMAAE</sequence>
<comment type="cofactor">
    <cofactor evidence="1 12">
        <name>Mg(2+)</name>
        <dbReference type="ChEBI" id="CHEBI:18420"/>
    </cofactor>
</comment>
<dbReference type="InterPro" id="IPR009061">
    <property type="entry name" value="DNA-bd_dom_put_sf"/>
</dbReference>
<evidence type="ECO:0000256" key="12">
    <source>
        <dbReference type="HAMAP-Rule" id="MF_00284"/>
    </source>
</evidence>
<evidence type="ECO:0000256" key="4">
    <source>
        <dbReference type="ARBA" id="ARBA00022490"/>
    </source>
</evidence>
<dbReference type="Gene3D" id="3.30.930.10">
    <property type="entry name" value="Bira Bifunctional Protein, Domain 2"/>
    <property type="match status" value="1"/>
</dbReference>
<dbReference type="SMART" id="SM00873">
    <property type="entry name" value="B3_4"/>
    <property type="match status" value="1"/>
</dbReference>
<comment type="catalytic activity">
    <reaction evidence="12">
        <text>tRNA(Phe) + L-phenylalanine + ATP = L-phenylalanyl-tRNA(Phe) + AMP + diphosphate + H(+)</text>
        <dbReference type="Rhea" id="RHEA:19413"/>
        <dbReference type="Rhea" id="RHEA-COMP:9668"/>
        <dbReference type="Rhea" id="RHEA-COMP:9699"/>
        <dbReference type="ChEBI" id="CHEBI:15378"/>
        <dbReference type="ChEBI" id="CHEBI:30616"/>
        <dbReference type="ChEBI" id="CHEBI:33019"/>
        <dbReference type="ChEBI" id="CHEBI:58095"/>
        <dbReference type="ChEBI" id="CHEBI:78442"/>
        <dbReference type="ChEBI" id="CHEBI:78531"/>
        <dbReference type="ChEBI" id="CHEBI:456215"/>
        <dbReference type="EC" id="6.1.1.20"/>
    </reaction>
</comment>
<dbReference type="InterPro" id="IPR041616">
    <property type="entry name" value="PheRS_beta_core"/>
</dbReference>
<proteinExistence type="inferred from homology"/>
<organism evidence="14 15">
    <name type="scientific">candidate division TA06 bacterium</name>
    <dbReference type="NCBI Taxonomy" id="2250710"/>
    <lineage>
        <taxon>Bacteria</taxon>
        <taxon>Bacteria division TA06</taxon>
    </lineage>
</organism>
<feature type="binding site" evidence="12">
    <location>
        <position position="385"/>
    </location>
    <ligand>
        <name>Mg(2+)</name>
        <dbReference type="ChEBI" id="CHEBI:18420"/>
        <note>shared with alpha subunit</note>
    </ligand>
</feature>
<evidence type="ECO:0000256" key="9">
    <source>
        <dbReference type="ARBA" id="ARBA00022842"/>
    </source>
</evidence>
<dbReference type="GO" id="GO:0009328">
    <property type="term" value="C:phenylalanine-tRNA ligase complex"/>
    <property type="evidence" value="ECO:0007669"/>
    <property type="project" value="TreeGrafter"/>
</dbReference>
<evidence type="ECO:0000256" key="11">
    <source>
        <dbReference type="ARBA" id="ARBA00023146"/>
    </source>
</evidence>
<name>A0A523UMI2_UNCT6</name>
<evidence type="ECO:0000313" key="15">
    <source>
        <dbReference type="Proteomes" id="UP000315525"/>
    </source>
</evidence>
<gene>
    <name evidence="12" type="primary">pheT</name>
    <name evidence="14" type="ORF">E3J62_12430</name>
</gene>
<reference evidence="14 15" key="1">
    <citation type="submission" date="2019-03" db="EMBL/GenBank/DDBJ databases">
        <title>Metabolic potential of uncultured bacteria and archaea associated with petroleum seepage in deep-sea sediments.</title>
        <authorList>
            <person name="Dong X."/>
            <person name="Hubert C."/>
        </authorList>
    </citation>
    <scope>NUCLEOTIDE SEQUENCE [LARGE SCALE GENOMIC DNA]</scope>
    <source>
        <strain evidence="14">E44_bin18</strain>
    </source>
</reference>
<evidence type="ECO:0000256" key="6">
    <source>
        <dbReference type="ARBA" id="ARBA00022723"/>
    </source>
</evidence>
<keyword evidence="10 12" id="KW-0648">Protein biosynthesis</keyword>
<dbReference type="GO" id="GO:0000287">
    <property type="term" value="F:magnesium ion binding"/>
    <property type="evidence" value="ECO:0007669"/>
    <property type="project" value="InterPro"/>
</dbReference>
<evidence type="ECO:0000256" key="8">
    <source>
        <dbReference type="ARBA" id="ARBA00022840"/>
    </source>
</evidence>
<keyword evidence="5 12" id="KW-0436">Ligase</keyword>
<comment type="caution">
    <text evidence="14">The sequence shown here is derived from an EMBL/GenBank/DDBJ whole genome shotgun (WGS) entry which is preliminary data.</text>
</comment>
<comment type="subunit">
    <text evidence="12">Tetramer of two alpha and two beta subunits.</text>
</comment>
<dbReference type="InterPro" id="IPR005146">
    <property type="entry name" value="B3/B4_tRNA-bd"/>
</dbReference>
<dbReference type="GO" id="GO:0003723">
    <property type="term" value="F:RNA binding"/>
    <property type="evidence" value="ECO:0007669"/>
    <property type="project" value="InterPro"/>
</dbReference>
<dbReference type="CDD" id="cd00769">
    <property type="entry name" value="PheRS_beta_core"/>
    <property type="match status" value="1"/>
</dbReference>
<keyword evidence="11 12" id="KW-0030">Aminoacyl-tRNA synthetase</keyword>